<keyword evidence="5" id="KW-1133">Transmembrane helix</keyword>
<evidence type="ECO:0000313" key="7">
    <source>
        <dbReference type="Proteomes" id="UP001497383"/>
    </source>
</evidence>
<proteinExistence type="inferred from homology"/>
<dbReference type="GeneID" id="92206837"/>
<feature type="transmembrane region" description="Helical" evidence="5">
    <location>
        <begin position="6"/>
        <end position="35"/>
    </location>
</feature>
<dbReference type="PANTHER" id="PTHR24305:SF223">
    <property type="entry name" value="CYTOCHROME P450-DIT2"/>
    <property type="match status" value="1"/>
</dbReference>
<dbReference type="PANTHER" id="PTHR24305">
    <property type="entry name" value="CYTOCHROME P450"/>
    <property type="match status" value="1"/>
</dbReference>
<dbReference type="RefSeq" id="XP_066828579.1">
    <property type="nucleotide sequence ID" value="XM_066971552.1"/>
</dbReference>
<gene>
    <name evidence="6" type="ORF">LODBEIA_P16410</name>
</gene>
<dbReference type="InterPro" id="IPR002403">
    <property type="entry name" value="Cyt_P450_E_grp-IV"/>
</dbReference>
<reference evidence="6 7" key="1">
    <citation type="submission" date="2024-03" db="EMBL/GenBank/DDBJ databases">
        <authorList>
            <person name="Brejova B."/>
        </authorList>
    </citation>
    <scope>NUCLEOTIDE SEQUENCE [LARGE SCALE GENOMIC DNA]</scope>
    <source>
        <strain evidence="6 7">CBS 14171</strain>
    </source>
</reference>
<dbReference type="Pfam" id="PF00067">
    <property type="entry name" value="p450"/>
    <property type="match status" value="1"/>
</dbReference>
<comment type="cofactor">
    <cofactor evidence="1">
        <name>heme</name>
        <dbReference type="ChEBI" id="CHEBI:30413"/>
    </cofactor>
</comment>
<protein>
    <recommendedName>
        <fullName evidence="8">Cytochrome P450</fullName>
    </recommendedName>
</protein>
<evidence type="ECO:0000256" key="3">
    <source>
        <dbReference type="ARBA" id="ARBA00022723"/>
    </source>
</evidence>
<keyword evidence="5" id="KW-0812">Transmembrane</keyword>
<dbReference type="InterPro" id="IPR001128">
    <property type="entry name" value="Cyt_P450"/>
</dbReference>
<organism evidence="6 7">
    <name type="scientific">Lodderomyces beijingensis</name>
    <dbReference type="NCBI Taxonomy" id="1775926"/>
    <lineage>
        <taxon>Eukaryota</taxon>
        <taxon>Fungi</taxon>
        <taxon>Dikarya</taxon>
        <taxon>Ascomycota</taxon>
        <taxon>Saccharomycotina</taxon>
        <taxon>Pichiomycetes</taxon>
        <taxon>Debaryomycetaceae</taxon>
        <taxon>Candida/Lodderomyces clade</taxon>
        <taxon>Lodderomyces</taxon>
    </lineage>
</organism>
<keyword evidence="3" id="KW-0479">Metal-binding</keyword>
<evidence type="ECO:0000256" key="5">
    <source>
        <dbReference type="SAM" id="Phobius"/>
    </source>
</evidence>
<dbReference type="PRINTS" id="PR00465">
    <property type="entry name" value="EP450IV"/>
</dbReference>
<dbReference type="InterPro" id="IPR050121">
    <property type="entry name" value="Cytochrome_P450_monoxygenase"/>
</dbReference>
<dbReference type="SUPFAM" id="SSF48264">
    <property type="entry name" value="Cytochrome P450"/>
    <property type="match status" value="1"/>
</dbReference>
<dbReference type="CDD" id="cd11070">
    <property type="entry name" value="CYP56-like"/>
    <property type="match status" value="1"/>
</dbReference>
<keyword evidence="5" id="KW-0472">Membrane</keyword>
<dbReference type="Proteomes" id="UP001497383">
    <property type="component" value="Chromosome 2"/>
</dbReference>
<accession>A0ABP0ZJ02</accession>
<name>A0ABP0ZJ02_9ASCO</name>
<dbReference type="Gene3D" id="1.10.630.10">
    <property type="entry name" value="Cytochrome P450"/>
    <property type="match status" value="1"/>
</dbReference>
<evidence type="ECO:0000256" key="1">
    <source>
        <dbReference type="ARBA" id="ARBA00001971"/>
    </source>
</evidence>
<keyword evidence="4" id="KW-0408">Iron</keyword>
<evidence type="ECO:0000313" key="6">
    <source>
        <dbReference type="EMBL" id="CAK9437263.1"/>
    </source>
</evidence>
<evidence type="ECO:0000256" key="4">
    <source>
        <dbReference type="ARBA" id="ARBA00023004"/>
    </source>
</evidence>
<dbReference type="InterPro" id="IPR036396">
    <property type="entry name" value="Cyt_P450_sf"/>
</dbReference>
<evidence type="ECO:0000256" key="2">
    <source>
        <dbReference type="ARBA" id="ARBA00010617"/>
    </source>
</evidence>
<comment type="similarity">
    <text evidence="2">Belongs to the cytochrome P450 family.</text>
</comment>
<sequence length="470" mass="53324">MFISDLLWHAAVVVVKWVAVAAVVSVCVVVMWVVVEMVQFLIPPLNFPRNIPTIPFYVSFRGGLDQLEIYERYLRDKLEKYGAVKIYFASRWNILVSRPEYLVHIFKNEDIFAKSGNHKKIPGSLLATYTGDNVISAHGHLWRKYREVVASSIQFPDLAPIEENTATFMKALEQELESGSAIMVGDLLQKYSLANVGDCIVGADLISMHEKIKYIKSQIFKRFFMSFPSVERFPIPSRIKARREVEEFRNWFGAKIMQSRRGAAAKLTAALSDGKLTQKQFLDNSIILMVAGHENPLLLMLSLLHVLAKNPTVQDQIRREPEPTLSAVIYETLRLFPPLNQIVNRCTTKVAYLGDIRIPKGAYVGYYNMGTGRDRNIWESADEFKPERWGSTVEEAAVNYSQAKRSGKLPAFHGRKRACLGEKYALYQCKFLIEAILGKYKISLDESFEGRITSAGPIAPVNMKLHFSCL</sequence>
<evidence type="ECO:0008006" key="8">
    <source>
        <dbReference type="Google" id="ProtNLM"/>
    </source>
</evidence>
<keyword evidence="7" id="KW-1185">Reference proteome</keyword>
<dbReference type="EMBL" id="OZ022406">
    <property type="protein sequence ID" value="CAK9437263.1"/>
    <property type="molecule type" value="Genomic_DNA"/>
</dbReference>